<dbReference type="PROSITE" id="PS00061">
    <property type="entry name" value="ADH_SHORT"/>
    <property type="match status" value="1"/>
</dbReference>
<keyword evidence="1" id="KW-0560">Oxidoreductase</keyword>
<reference evidence="2" key="1">
    <citation type="submission" date="2021-12" db="EMBL/GenBank/DDBJ databases">
        <authorList>
            <person name="King R."/>
        </authorList>
    </citation>
    <scope>NUCLEOTIDE SEQUENCE</scope>
</reference>
<dbReference type="Gene3D" id="3.40.50.720">
    <property type="entry name" value="NAD(P)-binding Rossmann-like Domain"/>
    <property type="match status" value="1"/>
</dbReference>
<sequence length="257" mass="27702">MSFINKVVLVTGAASGIGEAIALKFAKLSARLALIDKNEALLKKSADNCEKLSKTKVFRVAVDLCKDENVEYMIELTLKEFGKIDVVVNCAGAYRDLSILDPNVIQVYDEMIAVNLRALVSVTTAATPALVKSKGCVVNISSVDAAVILPNSLMYSVSKSGVNHFTKSAALELASYGVRVNSVLPGAVKTNLLLNSHHVVTQEENEKKWKLYQEMSALKRLIKPEECSDLVSFLASEKAIGITGANFLIDSGLALQP</sequence>
<dbReference type="InterPro" id="IPR002347">
    <property type="entry name" value="SDR_fam"/>
</dbReference>
<dbReference type="PRINTS" id="PR00080">
    <property type="entry name" value="SDRFAMILY"/>
</dbReference>
<dbReference type="Proteomes" id="UP001153714">
    <property type="component" value="Chromosome 18"/>
</dbReference>
<dbReference type="PRINTS" id="PR00081">
    <property type="entry name" value="GDHRDH"/>
</dbReference>
<dbReference type="InterPro" id="IPR036291">
    <property type="entry name" value="NAD(P)-bd_dom_sf"/>
</dbReference>
<organism evidence="2 3">
    <name type="scientific">Diatraea saccharalis</name>
    <name type="common">sugarcane borer</name>
    <dbReference type="NCBI Taxonomy" id="40085"/>
    <lineage>
        <taxon>Eukaryota</taxon>
        <taxon>Metazoa</taxon>
        <taxon>Ecdysozoa</taxon>
        <taxon>Arthropoda</taxon>
        <taxon>Hexapoda</taxon>
        <taxon>Insecta</taxon>
        <taxon>Pterygota</taxon>
        <taxon>Neoptera</taxon>
        <taxon>Endopterygota</taxon>
        <taxon>Lepidoptera</taxon>
        <taxon>Glossata</taxon>
        <taxon>Ditrysia</taxon>
        <taxon>Pyraloidea</taxon>
        <taxon>Crambidae</taxon>
        <taxon>Crambinae</taxon>
        <taxon>Diatraea</taxon>
    </lineage>
</organism>
<gene>
    <name evidence="2" type="ORF">DIATSA_LOCUS5559</name>
</gene>
<dbReference type="PANTHER" id="PTHR43975">
    <property type="entry name" value="ZGC:101858"/>
    <property type="match status" value="1"/>
</dbReference>
<protein>
    <submittedName>
        <fullName evidence="2">Uncharacterized protein</fullName>
    </submittedName>
</protein>
<dbReference type="AlphaFoldDB" id="A0A9N9R1I0"/>
<evidence type="ECO:0000256" key="1">
    <source>
        <dbReference type="ARBA" id="ARBA00023002"/>
    </source>
</evidence>
<dbReference type="FunFam" id="3.40.50.720:FF:000084">
    <property type="entry name" value="Short-chain dehydrogenase reductase"/>
    <property type="match status" value="1"/>
</dbReference>
<evidence type="ECO:0000313" key="2">
    <source>
        <dbReference type="EMBL" id="CAG9787697.1"/>
    </source>
</evidence>
<dbReference type="InterPro" id="IPR020904">
    <property type="entry name" value="Sc_DH/Rdtase_CS"/>
</dbReference>
<dbReference type="GO" id="GO:0016491">
    <property type="term" value="F:oxidoreductase activity"/>
    <property type="evidence" value="ECO:0007669"/>
    <property type="project" value="UniProtKB-KW"/>
</dbReference>
<dbReference type="EMBL" id="OU893349">
    <property type="protein sequence ID" value="CAG9787697.1"/>
    <property type="molecule type" value="Genomic_DNA"/>
</dbReference>
<name>A0A9N9R1I0_9NEOP</name>
<keyword evidence="3" id="KW-1185">Reference proteome</keyword>
<accession>A0A9N9R1I0</accession>
<dbReference type="SUPFAM" id="SSF51735">
    <property type="entry name" value="NAD(P)-binding Rossmann-fold domains"/>
    <property type="match status" value="1"/>
</dbReference>
<proteinExistence type="predicted"/>
<reference evidence="2" key="2">
    <citation type="submission" date="2022-10" db="EMBL/GenBank/DDBJ databases">
        <authorList>
            <consortium name="ENA_rothamsted_submissions"/>
            <consortium name="culmorum"/>
            <person name="King R."/>
        </authorList>
    </citation>
    <scope>NUCLEOTIDE SEQUENCE</scope>
</reference>
<dbReference type="Pfam" id="PF13561">
    <property type="entry name" value="adh_short_C2"/>
    <property type="match status" value="1"/>
</dbReference>
<evidence type="ECO:0000313" key="3">
    <source>
        <dbReference type="Proteomes" id="UP001153714"/>
    </source>
</evidence>
<dbReference type="OrthoDB" id="47007at2759"/>
<dbReference type="PANTHER" id="PTHR43975:SF2">
    <property type="entry name" value="EG:BACR7A4.14 PROTEIN-RELATED"/>
    <property type="match status" value="1"/>
</dbReference>